<evidence type="ECO:0000256" key="1">
    <source>
        <dbReference type="SAM" id="SignalP"/>
    </source>
</evidence>
<dbReference type="GO" id="GO:0006508">
    <property type="term" value="P:proteolysis"/>
    <property type="evidence" value="ECO:0007669"/>
    <property type="project" value="InterPro"/>
</dbReference>
<dbReference type="STRING" id="2064.TR51_20700"/>
<dbReference type="InterPro" id="IPR018114">
    <property type="entry name" value="TRYPSIN_HIS"/>
</dbReference>
<protein>
    <recommendedName>
        <fullName evidence="4">Peptidase S1 domain-containing protein</fullName>
    </recommendedName>
</protein>
<feature type="chain" id="PRO_5002235336" description="Peptidase S1 domain-containing protein" evidence="1">
    <location>
        <begin position="26"/>
        <end position="411"/>
    </location>
</feature>
<dbReference type="GO" id="GO:0004252">
    <property type="term" value="F:serine-type endopeptidase activity"/>
    <property type="evidence" value="ECO:0007669"/>
    <property type="project" value="InterPro"/>
</dbReference>
<evidence type="ECO:0000313" key="2">
    <source>
        <dbReference type="EMBL" id="KIQ61709.1"/>
    </source>
</evidence>
<dbReference type="Proteomes" id="UP000032066">
    <property type="component" value="Unassembled WGS sequence"/>
</dbReference>
<reference evidence="2 3" key="1">
    <citation type="submission" date="2015-02" db="EMBL/GenBank/DDBJ databases">
        <title>Draft genome sequence of Kitasatospora griseola MF730-N6, a bafilomycin, terpentecin and satosporin producer.</title>
        <authorList>
            <person name="Arens J.C."/>
            <person name="Haltli B."/>
            <person name="Kerr R.G."/>
        </authorList>
    </citation>
    <scope>NUCLEOTIDE SEQUENCE [LARGE SCALE GENOMIC DNA]</scope>
    <source>
        <strain evidence="2 3">MF730-N6</strain>
    </source>
</reference>
<keyword evidence="1" id="KW-0732">Signal</keyword>
<feature type="signal peptide" evidence="1">
    <location>
        <begin position="1"/>
        <end position="25"/>
    </location>
</feature>
<sequence>MTKFAWRPLAFAAVLAALPLSSAVAVEKAPEPLSADVVAAMTPEEQGRVLEPLRAVADAASRAGRGAQADVYTQVEMAPDYRSVNVYLTDPDRAPAFLDAVRKANPQARTELLTVRRSAKSRQELRKEITDLMARKDLPFAVNKASSTVDGSAIDLGVDDPAAAQEYFARPEVAQARLAAGATPVRVRRSPAATPLSRWNDTPPFHAAATLGPIDGSRAHCTSGIPGVSTVDGRQWLVTAGHCYNLGDTVWAAGGNRVGVVQAKIADLDAGFIETPTAPFTWDGFDQQGYVRRLNGVRDVAVGDFVCRLGYSSKVVCNIRTTNAGDASRPTAGVTVFGSEGVPQNGGVVARGGDSGGPVITINDPDSRQLNGMVVDGFDCTFTTGEAVCTRAVAWVDVLTVFDRFALRLAD</sequence>
<comment type="caution">
    <text evidence="2">The sequence shown here is derived from an EMBL/GenBank/DDBJ whole genome shotgun (WGS) entry which is preliminary data.</text>
</comment>
<organism evidence="2 3">
    <name type="scientific">Kitasatospora griseola</name>
    <name type="common">Streptomyces griseolosporeus</name>
    <dbReference type="NCBI Taxonomy" id="2064"/>
    <lineage>
        <taxon>Bacteria</taxon>
        <taxon>Bacillati</taxon>
        <taxon>Actinomycetota</taxon>
        <taxon>Actinomycetes</taxon>
        <taxon>Kitasatosporales</taxon>
        <taxon>Streptomycetaceae</taxon>
        <taxon>Kitasatospora</taxon>
    </lineage>
</organism>
<dbReference type="OrthoDB" id="3663208at2"/>
<dbReference type="PROSITE" id="PS00134">
    <property type="entry name" value="TRYPSIN_HIS"/>
    <property type="match status" value="1"/>
</dbReference>
<accession>A0A0D0PH46</accession>
<name>A0A0D0PH46_KITGR</name>
<proteinExistence type="predicted"/>
<dbReference type="InterPro" id="IPR043504">
    <property type="entry name" value="Peptidase_S1_PA_chymotrypsin"/>
</dbReference>
<dbReference type="RefSeq" id="WP_043913389.1">
    <property type="nucleotide sequence ID" value="NZ_JXZB01000004.1"/>
</dbReference>
<dbReference type="EMBL" id="JXZB01000004">
    <property type="protein sequence ID" value="KIQ61709.1"/>
    <property type="molecule type" value="Genomic_DNA"/>
</dbReference>
<dbReference type="InterPro" id="IPR009003">
    <property type="entry name" value="Peptidase_S1_PA"/>
</dbReference>
<gene>
    <name evidence="2" type="ORF">TR51_20700</name>
</gene>
<dbReference type="PATRIC" id="fig|2064.6.peg.4451"/>
<dbReference type="Gene3D" id="2.40.10.10">
    <property type="entry name" value="Trypsin-like serine proteases"/>
    <property type="match status" value="2"/>
</dbReference>
<dbReference type="SUPFAM" id="SSF50494">
    <property type="entry name" value="Trypsin-like serine proteases"/>
    <property type="match status" value="1"/>
</dbReference>
<evidence type="ECO:0000313" key="3">
    <source>
        <dbReference type="Proteomes" id="UP000032066"/>
    </source>
</evidence>
<keyword evidence="3" id="KW-1185">Reference proteome</keyword>
<dbReference type="AlphaFoldDB" id="A0A0D0PH46"/>
<evidence type="ECO:0008006" key="4">
    <source>
        <dbReference type="Google" id="ProtNLM"/>
    </source>
</evidence>